<comment type="caution">
    <text evidence="10">The sequence shown here is derived from an EMBL/GenBank/DDBJ whole genome shotgun (WGS) entry which is preliminary data.</text>
</comment>
<feature type="domain" description="Cation-transporting P-type ATPase N-terminal" evidence="9">
    <location>
        <begin position="6"/>
        <end position="42"/>
    </location>
</feature>
<comment type="subcellular location">
    <subcellularLocation>
        <location evidence="1">Membrane</location>
        <topology evidence="1">Multi-pass membrane protein</topology>
    </subcellularLocation>
</comment>
<evidence type="ECO:0008006" key="12">
    <source>
        <dbReference type="Google" id="ProtNLM"/>
    </source>
</evidence>
<keyword evidence="6" id="KW-1133">Transmembrane helix</keyword>
<dbReference type="GO" id="GO:0005524">
    <property type="term" value="F:ATP binding"/>
    <property type="evidence" value="ECO:0007669"/>
    <property type="project" value="UniProtKB-KW"/>
</dbReference>
<evidence type="ECO:0000256" key="2">
    <source>
        <dbReference type="ARBA" id="ARBA00022692"/>
    </source>
</evidence>
<dbReference type="SUPFAM" id="SSF81665">
    <property type="entry name" value="Calcium ATPase, transmembrane domain M"/>
    <property type="match status" value="1"/>
</dbReference>
<accession>A0A540M578</accession>
<dbReference type="InterPro" id="IPR004014">
    <property type="entry name" value="ATPase_P-typ_cation-transptr_N"/>
</dbReference>
<dbReference type="Gene3D" id="1.20.1110.10">
    <property type="entry name" value="Calcium-transporting ATPase, transmembrane domain"/>
    <property type="match status" value="2"/>
</dbReference>
<evidence type="ECO:0000256" key="5">
    <source>
        <dbReference type="ARBA" id="ARBA00022842"/>
    </source>
</evidence>
<dbReference type="InterPro" id="IPR001757">
    <property type="entry name" value="P_typ_ATPase"/>
</dbReference>
<evidence type="ECO:0000256" key="1">
    <source>
        <dbReference type="ARBA" id="ARBA00004141"/>
    </source>
</evidence>
<evidence type="ECO:0000313" key="11">
    <source>
        <dbReference type="Proteomes" id="UP000315295"/>
    </source>
</evidence>
<keyword evidence="4" id="KW-0067">ATP-binding</keyword>
<dbReference type="InterPro" id="IPR023298">
    <property type="entry name" value="ATPase_P-typ_TM_dom_sf"/>
</dbReference>
<proteinExistence type="predicted"/>
<keyword evidence="11" id="KW-1185">Reference proteome</keyword>
<dbReference type="Proteomes" id="UP000315295">
    <property type="component" value="Unassembled WGS sequence"/>
</dbReference>
<dbReference type="InterPro" id="IPR023299">
    <property type="entry name" value="ATPase_P-typ_cyto_dom_N"/>
</dbReference>
<evidence type="ECO:0000259" key="9">
    <source>
        <dbReference type="Pfam" id="PF00690"/>
    </source>
</evidence>
<dbReference type="SUPFAM" id="SSF56784">
    <property type="entry name" value="HAD-like"/>
    <property type="match status" value="1"/>
</dbReference>
<organism evidence="10 11">
    <name type="scientific">Malus baccata</name>
    <name type="common">Siberian crab apple</name>
    <name type="synonym">Pyrus baccata</name>
    <dbReference type="NCBI Taxonomy" id="106549"/>
    <lineage>
        <taxon>Eukaryota</taxon>
        <taxon>Viridiplantae</taxon>
        <taxon>Streptophyta</taxon>
        <taxon>Embryophyta</taxon>
        <taxon>Tracheophyta</taxon>
        <taxon>Spermatophyta</taxon>
        <taxon>Magnoliopsida</taxon>
        <taxon>eudicotyledons</taxon>
        <taxon>Gunneridae</taxon>
        <taxon>Pentapetalae</taxon>
        <taxon>rosids</taxon>
        <taxon>fabids</taxon>
        <taxon>Rosales</taxon>
        <taxon>Rosaceae</taxon>
        <taxon>Amygdaloideae</taxon>
        <taxon>Maleae</taxon>
        <taxon>Malus</taxon>
    </lineage>
</organism>
<feature type="domain" description="P-type ATPase A" evidence="8">
    <location>
        <begin position="77"/>
        <end position="116"/>
    </location>
</feature>
<dbReference type="EMBL" id="VIEB01000354">
    <property type="protein sequence ID" value="TQD93903.1"/>
    <property type="molecule type" value="Genomic_DNA"/>
</dbReference>
<dbReference type="InterPro" id="IPR059000">
    <property type="entry name" value="ATPase_P-type_domA"/>
</dbReference>
<dbReference type="Pfam" id="PF00690">
    <property type="entry name" value="Cation_ATPase_N"/>
    <property type="match status" value="1"/>
</dbReference>
<dbReference type="Pfam" id="PF00122">
    <property type="entry name" value="E1-E2_ATPase"/>
    <property type="match status" value="1"/>
</dbReference>
<protein>
    <recommendedName>
        <fullName evidence="12">Cation-transporting P-type ATPase C-terminal domain-containing protein</fullName>
    </recommendedName>
</protein>
<reference evidence="10 11" key="1">
    <citation type="journal article" date="2019" name="G3 (Bethesda)">
        <title>Sequencing of a Wild Apple (Malus baccata) Genome Unravels the Differences Between Cultivated and Wild Apple Species Regarding Disease Resistance and Cold Tolerance.</title>
        <authorList>
            <person name="Chen X."/>
        </authorList>
    </citation>
    <scope>NUCLEOTIDE SEQUENCE [LARGE SCALE GENOMIC DNA]</scope>
    <source>
        <strain evidence="11">cv. Shandingzi</strain>
        <tissue evidence="10">Leaves</tissue>
    </source>
</reference>
<dbReference type="PRINTS" id="PR00119">
    <property type="entry name" value="CATATPASE"/>
</dbReference>
<evidence type="ECO:0000256" key="4">
    <source>
        <dbReference type="ARBA" id="ARBA00022840"/>
    </source>
</evidence>
<dbReference type="Gene3D" id="3.40.1110.10">
    <property type="entry name" value="Calcium-transporting ATPase, cytoplasmic domain N"/>
    <property type="match status" value="2"/>
</dbReference>
<evidence type="ECO:0000313" key="10">
    <source>
        <dbReference type="EMBL" id="TQD93903.1"/>
    </source>
</evidence>
<dbReference type="Gene3D" id="2.70.150.10">
    <property type="entry name" value="Calcium-transporting ATPase, cytoplasmic transduction domain A"/>
    <property type="match status" value="1"/>
</dbReference>
<keyword evidence="3" id="KW-0547">Nucleotide-binding</keyword>
<dbReference type="AlphaFoldDB" id="A0A540M578"/>
<keyword evidence="5" id="KW-0460">Magnesium</keyword>
<sequence>MGYYKLFGYNKLEEKKESKLPKFLGFMWNPLAWVMEAAALMSIGLAHGGVPRDGKWSEEDASVLVPDWVILFLLMLERLPVTKHSGDGVYSGSTCKQGEIEAVVIATGVHTLFGKAPILLKTQLMLGTFSRDKTGTLALNELTVDKNLIEVIILDPVIWVFAKGVEKDTIVLMATRASRLENKHAIDATIVAMQVDPEEILNLASNKSEIEKRVHTVIDKLAERGLRSLVAQQEVPAGTKDNPGGPWEFVGLLPLFDPPRHDSAETIRRALDLGIYAVSITIRIVKTFGIDQIFNENLYYPNNSLNPDMNAKLASAIYLQVSTISQALIFVTQSRGWSFMELPGLLLLSAFVIAQLTAFNTQKDFGKHPNEGLYMKLEKWWI</sequence>
<name>A0A540M578_MALBA</name>
<dbReference type="InterPro" id="IPR023214">
    <property type="entry name" value="HAD_sf"/>
</dbReference>
<keyword evidence="7" id="KW-0472">Membrane</keyword>
<evidence type="ECO:0000259" key="8">
    <source>
        <dbReference type="Pfam" id="PF00122"/>
    </source>
</evidence>
<dbReference type="SUPFAM" id="SSF81653">
    <property type="entry name" value="Calcium ATPase, transduction domain A"/>
    <property type="match status" value="1"/>
</dbReference>
<dbReference type="InterPro" id="IPR008250">
    <property type="entry name" value="ATPase_P-typ_transduc_dom_A_sf"/>
</dbReference>
<evidence type="ECO:0000256" key="6">
    <source>
        <dbReference type="ARBA" id="ARBA00022989"/>
    </source>
</evidence>
<evidence type="ECO:0000256" key="3">
    <source>
        <dbReference type="ARBA" id="ARBA00022741"/>
    </source>
</evidence>
<dbReference type="GO" id="GO:0016020">
    <property type="term" value="C:membrane"/>
    <property type="evidence" value="ECO:0007669"/>
    <property type="project" value="UniProtKB-SubCell"/>
</dbReference>
<dbReference type="PANTHER" id="PTHR42861">
    <property type="entry name" value="CALCIUM-TRANSPORTING ATPASE"/>
    <property type="match status" value="1"/>
</dbReference>
<dbReference type="InterPro" id="IPR036412">
    <property type="entry name" value="HAD-like_sf"/>
</dbReference>
<dbReference type="GO" id="GO:0016887">
    <property type="term" value="F:ATP hydrolysis activity"/>
    <property type="evidence" value="ECO:0007669"/>
    <property type="project" value="InterPro"/>
</dbReference>
<dbReference type="STRING" id="106549.A0A540M578"/>
<evidence type="ECO:0000256" key="7">
    <source>
        <dbReference type="ARBA" id="ARBA00023136"/>
    </source>
</evidence>
<keyword evidence="2" id="KW-0812">Transmembrane</keyword>
<dbReference type="PRINTS" id="PR00120">
    <property type="entry name" value="HATPASE"/>
</dbReference>
<gene>
    <name evidence="10" type="ORF">C1H46_020462</name>
</gene>
<dbReference type="Gene3D" id="3.40.50.1000">
    <property type="entry name" value="HAD superfamily/HAD-like"/>
    <property type="match status" value="2"/>
</dbReference>